<sequence>MGKMITFESVLKQIKVLFLLVLTSLVPVACNGHEEPDICDDLKMSFRDFPSIDCSTSTQPLSVILASKVLGLPYKWYKNEAVTQVWYVSIDWDKASLTQSQREELESKLNCSTTHGSYTNLIDGKVELIIASRDISRTEQEYADDKGVNLITRPIGKDGFVFIVNKSNPVNSLTIQNIQDIYTGTKRNWTEVGGNEGTINPYIRNANSGSQEKMETMVMKGLKMIAWPEMITETMAGPFHEVRYDVNGIAYTPFYYYNIMTRDQDYAKVIAVEGIAPSKVTINDGSYPYVSEICASVRADIDKDSKAYKLFEYLTSSYGQNVVEESGYVPLLSSTGIKQKVSKSTSELIGRYALDGTKYSTNRKGIIIEKWYENRMIYGVKRLNR</sequence>
<dbReference type="Pfam" id="PF12849">
    <property type="entry name" value="PBP_like_2"/>
    <property type="match status" value="1"/>
</dbReference>
<gene>
    <name evidence="3" type="ORF">HMPREF0665_00891</name>
</gene>
<dbReference type="SUPFAM" id="SSF53850">
    <property type="entry name" value="Periplasmic binding protein-like II"/>
    <property type="match status" value="1"/>
</dbReference>
<accession>D7NBI9</accession>
<evidence type="ECO:0000313" key="4">
    <source>
        <dbReference type="Proteomes" id="UP000003805"/>
    </source>
</evidence>
<keyword evidence="1" id="KW-0732">Signal</keyword>
<dbReference type="AlphaFoldDB" id="D7NBI9"/>
<dbReference type="Proteomes" id="UP000003805">
    <property type="component" value="Unassembled WGS sequence"/>
</dbReference>
<keyword evidence="4" id="KW-1185">Reference proteome</keyword>
<dbReference type="PANTHER" id="PTHR30570">
    <property type="entry name" value="PERIPLASMIC PHOSPHATE BINDING COMPONENT OF PHOSPHATE ABC TRANSPORTER"/>
    <property type="match status" value="1"/>
</dbReference>
<dbReference type="InterPro" id="IPR024370">
    <property type="entry name" value="PBP_domain"/>
</dbReference>
<dbReference type="eggNOG" id="COG0226">
    <property type="taxonomic scope" value="Bacteria"/>
</dbReference>
<evidence type="ECO:0000256" key="1">
    <source>
        <dbReference type="ARBA" id="ARBA00022729"/>
    </source>
</evidence>
<evidence type="ECO:0000259" key="2">
    <source>
        <dbReference type="Pfam" id="PF12849"/>
    </source>
</evidence>
<dbReference type="RefSeq" id="WP_004377141.1">
    <property type="nucleotide sequence ID" value="NZ_GL349565.1"/>
</dbReference>
<evidence type="ECO:0000313" key="3">
    <source>
        <dbReference type="EMBL" id="EFI49149.1"/>
    </source>
</evidence>
<dbReference type="HOGENOM" id="CLU_026228_4_0_10"/>
<protein>
    <submittedName>
        <fullName evidence="3">Periplasmic phosphate-binding protein</fullName>
    </submittedName>
</protein>
<reference evidence="3 4" key="1">
    <citation type="submission" date="2010-02" db="EMBL/GenBank/DDBJ databases">
        <title>The Genome Sequence of Prevotella oris strain C735.</title>
        <authorList>
            <consortium name="The Broad Institute Genome Sequencing Platform"/>
            <person name="Ward D."/>
            <person name="Feldgarden M."/>
            <person name="Earl A."/>
            <person name="Young S.K."/>
            <person name="Zeng Q."/>
            <person name="Koehrsen M."/>
            <person name="Alvarado L."/>
            <person name="Berlin A."/>
            <person name="Bochicchio J."/>
            <person name="Borenstein D."/>
            <person name="Chapman S.B."/>
            <person name="Chen Z."/>
            <person name="Engels R."/>
            <person name="Freedman E."/>
            <person name="Gellesch M."/>
            <person name="Goldberg J."/>
            <person name="Griggs A."/>
            <person name="Gujja S."/>
            <person name="Heilman E."/>
            <person name="Heiman D."/>
            <person name="Hepburn T."/>
            <person name="Howarth C."/>
            <person name="Jen D."/>
            <person name="Larson L."/>
            <person name="Mehta T."/>
            <person name="Park D."/>
            <person name="Pearson M."/>
            <person name="Roberts A."/>
            <person name="Saif S."/>
            <person name="Shea T."/>
            <person name="Shenoy N."/>
            <person name="Sisk P."/>
            <person name="Stolte C."/>
            <person name="Sykes S."/>
            <person name="Thomson T."/>
            <person name="Walk T."/>
            <person name="White J."/>
            <person name="Yandava C."/>
            <person name="Sibley C.D."/>
            <person name="Field T.R."/>
            <person name="Grinwis M."/>
            <person name="Eshaghurshan C.S."/>
            <person name="Surette M.G."/>
            <person name="Haas B."/>
            <person name="Nusbaum C."/>
            <person name="Birren B."/>
        </authorList>
    </citation>
    <scope>NUCLEOTIDE SEQUENCE [LARGE SCALE GENOMIC DNA]</scope>
    <source>
        <strain evidence="3 4">C735</strain>
    </source>
</reference>
<dbReference type="Gene3D" id="3.40.190.10">
    <property type="entry name" value="Periplasmic binding protein-like II"/>
    <property type="match status" value="2"/>
</dbReference>
<dbReference type="InterPro" id="IPR050811">
    <property type="entry name" value="Phosphate_ABC_transporter"/>
</dbReference>
<dbReference type="EMBL" id="GL349565">
    <property type="protein sequence ID" value="EFI49149.1"/>
    <property type="molecule type" value="Genomic_DNA"/>
</dbReference>
<name>D7NBI9_9BACT</name>
<proteinExistence type="predicted"/>
<dbReference type="PANTHER" id="PTHR30570:SF1">
    <property type="entry name" value="PHOSPHATE-BINDING PROTEIN PSTS"/>
    <property type="match status" value="1"/>
</dbReference>
<feature type="domain" description="PBP" evidence="2">
    <location>
        <begin position="116"/>
        <end position="292"/>
    </location>
</feature>
<organism evidence="3 4">
    <name type="scientific">Segatella oris C735</name>
    <dbReference type="NCBI Taxonomy" id="563008"/>
    <lineage>
        <taxon>Bacteria</taxon>
        <taxon>Pseudomonadati</taxon>
        <taxon>Bacteroidota</taxon>
        <taxon>Bacteroidia</taxon>
        <taxon>Bacteroidales</taxon>
        <taxon>Prevotellaceae</taxon>
        <taxon>Segatella</taxon>
    </lineage>
</organism>